<dbReference type="RefSeq" id="XP_018987103.1">
    <property type="nucleotide sequence ID" value="XM_019126842.1"/>
</dbReference>
<evidence type="ECO:0000259" key="4">
    <source>
        <dbReference type="PROSITE" id="PS50110"/>
    </source>
</evidence>
<keyword evidence="2" id="KW-0902">Two-component regulatory system</keyword>
<proteinExistence type="predicted"/>
<dbReference type="STRING" id="984486.A0A1E3QVT3"/>
<dbReference type="GO" id="GO:0000156">
    <property type="term" value="F:phosphorelay response regulator activity"/>
    <property type="evidence" value="ECO:0007669"/>
    <property type="project" value="UniProtKB-ARBA"/>
</dbReference>
<dbReference type="PANTHER" id="PTHR45339">
    <property type="entry name" value="HYBRID SIGNAL TRANSDUCTION HISTIDINE KINASE J"/>
    <property type="match status" value="1"/>
</dbReference>
<accession>A0A1E3QVT3</accession>
<reference evidence="6" key="1">
    <citation type="submission" date="2016-05" db="EMBL/GenBank/DDBJ databases">
        <title>Comparative genomics of biotechnologically important yeasts.</title>
        <authorList>
            <consortium name="DOE Joint Genome Institute"/>
            <person name="Riley R."/>
            <person name="Haridas S."/>
            <person name="Wolfe K.H."/>
            <person name="Lopes M.R."/>
            <person name="Hittinger C.T."/>
            <person name="Goker M."/>
            <person name="Salamov A."/>
            <person name="Wisecaver J."/>
            <person name="Long T.M."/>
            <person name="Aerts A.L."/>
            <person name="Barry K."/>
            <person name="Choi C."/>
            <person name="Clum A."/>
            <person name="Coughlan A.Y."/>
            <person name="Deshpande S."/>
            <person name="Douglass A.P."/>
            <person name="Hanson S.J."/>
            <person name="Klenk H.-P."/>
            <person name="Labutti K."/>
            <person name="Lapidus A."/>
            <person name="Lindquist E."/>
            <person name="Lipzen A."/>
            <person name="Meier-Kolthoff J.P."/>
            <person name="Ohm R.A."/>
            <person name="Otillar R.P."/>
            <person name="Pangilinan J."/>
            <person name="Peng Y."/>
            <person name="Rokas A."/>
            <person name="Rosa C.A."/>
            <person name="Scheuner C."/>
            <person name="Sibirny A.A."/>
            <person name="Slot J.C."/>
            <person name="Stielow J.B."/>
            <person name="Sun H."/>
            <person name="Kurtzman C.P."/>
            <person name="Blackwell M."/>
            <person name="Grigoriev I.V."/>
            <person name="Jeffries T.W."/>
        </authorList>
    </citation>
    <scope>NUCLEOTIDE SEQUENCE [LARGE SCALE GENOMIC DNA]</scope>
    <source>
        <strain evidence="6">NRRL Y-12698</strain>
    </source>
</reference>
<dbReference type="FunFam" id="3.40.50.2300:FF:000146">
    <property type="entry name" value="Putative two-component response regulator SSK1p"/>
    <property type="match status" value="1"/>
</dbReference>
<dbReference type="InterPro" id="IPR011006">
    <property type="entry name" value="CheY-like_superfamily"/>
</dbReference>
<evidence type="ECO:0000256" key="3">
    <source>
        <dbReference type="PROSITE-ProRule" id="PRU00169"/>
    </source>
</evidence>
<dbReference type="Gene3D" id="3.40.50.2300">
    <property type="match status" value="1"/>
</dbReference>
<keyword evidence="1 3" id="KW-0597">Phosphoprotein</keyword>
<feature type="modified residue" description="4-aspartylphosphate" evidence="3">
    <location>
        <position position="455"/>
    </location>
</feature>
<dbReference type="AlphaFoldDB" id="A0A1E3QVT3"/>
<organism evidence="5 6">
    <name type="scientific">Babjeviella inositovora NRRL Y-12698</name>
    <dbReference type="NCBI Taxonomy" id="984486"/>
    <lineage>
        <taxon>Eukaryota</taxon>
        <taxon>Fungi</taxon>
        <taxon>Dikarya</taxon>
        <taxon>Ascomycota</taxon>
        <taxon>Saccharomycotina</taxon>
        <taxon>Pichiomycetes</taxon>
        <taxon>Serinales incertae sedis</taxon>
        <taxon>Babjeviella</taxon>
    </lineage>
</organism>
<keyword evidence="6" id="KW-1185">Reference proteome</keyword>
<dbReference type="InterPro" id="IPR001789">
    <property type="entry name" value="Sig_transdc_resp-reg_receiver"/>
</dbReference>
<dbReference type="Proteomes" id="UP000094336">
    <property type="component" value="Unassembled WGS sequence"/>
</dbReference>
<dbReference type="Pfam" id="PF00072">
    <property type="entry name" value="Response_reg"/>
    <property type="match status" value="1"/>
</dbReference>
<evidence type="ECO:0000313" key="5">
    <source>
        <dbReference type="EMBL" id="ODQ81775.1"/>
    </source>
</evidence>
<dbReference type="PROSITE" id="PS50110">
    <property type="entry name" value="RESPONSE_REGULATORY"/>
    <property type="match status" value="1"/>
</dbReference>
<feature type="domain" description="Response regulatory" evidence="4">
    <location>
        <begin position="406"/>
        <end position="552"/>
    </location>
</feature>
<gene>
    <name evidence="5" type="ORF">BABINDRAFT_111324</name>
</gene>
<evidence type="ECO:0000256" key="2">
    <source>
        <dbReference type="ARBA" id="ARBA00023012"/>
    </source>
</evidence>
<sequence>MERRVWVKKHNGHPTCIRVASADIVDDLKSRVMEKYPTSIAQQCDPADLVIRLVYPQWTTSTSMLNTGPTYRRPGQPSQAVLAAHIKREATTSPLSPAPSALKKPVFSSLEPPGLTAVLEPDQVVGKLLDHYFPNGMGMSDAFLIEYPQSLVVGNASGSQASQNLQGFQSQSFQTLGFPNQITPRQASFPGPSPCLEHGLVSPNPVYPNLTIQQMQQSLSPVAALNPPPIHRALLSSPRSASVAPSQTLTRHLTLPNQSIRGANAHTRALSSESTPSKGSTPVLLLPRNFTLSGASTSPTEGKKRPEKLSLQPLAEIVTPSEKSPLDLPAKFLGGLEDIQRNSLPNLLSDSNLLPGSGPLPALDVGLPASIDISRFRNSSNELTKKKSANKGKKPSTTDKVLPRIRVLIVEDNKVNIRILSMFMRQRNISYALANNGQEAIDRWREGGFHLVLMDIQLPVISGIGATIEIRRLERINKIGVFAENDGNEATFPVNMEDFLPIEQFRSPVIIVALTASTMDRDKTDALAAGCNDFLTKPVKHEWLQNKIIEWGCMQALIDFDSWKFSSRDEETQPPLPLPHSSKVRSR</sequence>
<dbReference type="SMART" id="SM00448">
    <property type="entry name" value="REC"/>
    <property type="match status" value="1"/>
</dbReference>
<protein>
    <recommendedName>
        <fullName evidence="4">Response regulatory domain-containing protein</fullName>
    </recommendedName>
</protein>
<dbReference type="SUPFAM" id="SSF52172">
    <property type="entry name" value="CheY-like"/>
    <property type="match status" value="1"/>
</dbReference>
<evidence type="ECO:0000313" key="6">
    <source>
        <dbReference type="Proteomes" id="UP000094336"/>
    </source>
</evidence>
<dbReference type="GeneID" id="30144696"/>
<dbReference type="GO" id="GO:0006950">
    <property type="term" value="P:response to stress"/>
    <property type="evidence" value="ECO:0007669"/>
    <property type="project" value="UniProtKB-ARBA"/>
</dbReference>
<dbReference type="OrthoDB" id="21225at2759"/>
<evidence type="ECO:0000256" key="1">
    <source>
        <dbReference type="ARBA" id="ARBA00022553"/>
    </source>
</evidence>
<dbReference type="CDD" id="cd17546">
    <property type="entry name" value="REC_hyHK_CKI1_RcsC-like"/>
    <property type="match status" value="1"/>
</dbReference>
<name>A0A1E3QVT3_9ASCO</name>
<dbReference type="PANTHER" id="PTHR45339:SF1">
    <property type="entry name" value="HYBRID SIGNAL TRANSDUCTION HISTIDINE KINASE J"/>
    <property type="match status" value="1"/>
</dbReference>
<dbReference type="GO" id="GO:0036180">
    <property type="term" value="P:filamentous growth of a population of unicellular organisms in response to biotic stimulus"/>
    <property type="evidence" value="ECO:0007669"/>
    <property type="project" value="UniProtKB-ARBA"/>
</dbReference>
<dbReference type="EMBL" id="KV454427">
    <property type="protein sequence ID" value="ODQ81775.1"/>
    <property type="molecule type" value="Genomic_DNA"/>
</dbReference>
<dbReference type="GO" id="GO:1900445">
    <property type="term" value="P:positive regulation of filamentous growth of a population of unicellular organisms in response to biotic stimulus"/>
    <property type="evidence" value="ECO:0007669"/>
    <property type="project" value="UniProtKB-ARBA"/>
</dbReference>